<reference evidence="2" key="1">
    <citation type="journal article" date="2022" name="ISME J.">
        <title>Genetic and phylogenetic analysis of dissimilatory iodate-reducing bacteria identifies potential niches across the world's oceans.</title>
        <authorList>
            <person name="Reyes-Umana V."/>
            <person name="Henning Z."/>
            <person name="Lee K."/>
            <person name="Barnum T.P."/>
            <person name="Coates J.D."/>
        </authorList>
    </citation>
    <scope>NUCLEOTIDE SEQUENCE [LARGE SCALE GENOMIC DNA]</scope>
    <source>
        <strain evidence="2">IR12</strain>
    </source>
</reference>
<dbReference type="EMBL" id="JAEKFT010000022">
    <property type="protein sequence ID" value="MBT0962959.1"/>
    <property type="molecule type" value="Genomic_DNA"/>
</dbReference>
<dbReference type="SUPFAM" id="SSF53850">
    <property type="entry name" value="Periplasmic binding protein-like II"/>
    <property type="match status" value="1"/>
</dbReference>
<dbReference type="AlphaFoldDB" id="A0A944DQW9"/>
<comment type="caution">
    <text evidence="1">The sequence shown here is derived from an EMBL/GenBank/DDBJ whole genome shotgun (WGS) entry which is preliminary data.</text>
</comment>
<dbReference type="PANTHER" id="PTHR30632:SF11">
    <property type="entry name" value="BLR4797 PROTEIN"/>
    <property type="match status" value="1"/>
</dbReference>
<keyword evidence="2" id="KW-1185">Reference proteome</keyword>
<dbReference type="RefSeq" id="WP_214362906.1">
    <property type="nucleotide sequence ID" value="NZ_JAEKFT010000022.1"/>
</dbReference>
<sequence>MTPLLGISSMAPRLVLAELAEAYTARSGCPVRFAAGGGVEVAQRVRSGERFDVVVLASDAIEQLMASGHVMPGGRVDLLCSGVAVAVRAGQAHPDLSTEASVRAAVLAADRVGYSTGPSGRALTDLFARWGIAERMAGRLVCAAPGEPVASLVADGRVALGFQQRSELIHADGIEVVGDLPPAIQIVTTFSAGICAGTARAAAVREMLAFMNSPDAVAAKQRQGMGPAVPGIAHSRSQTL</sequence>
<dbReference type="Proteomes" id="UP000694660">
    <property type="component" value="Unassembled WGS sequence"/>
</dbReference>
<protein>
    <submittedName>
        <fullName evidence="1">Substrate-binding domain-containing protein</fullName>
    </submittedName>
</protein>
<dbReference type="InterPro" id="IPR050682">
    <property type="entry name" value="ModA/WtpA"/>
</dbReference>
<dbReference type="GO" id="GO:0030973">
    <property type="term" value="F:molybdate ion binding"/>
    <property type="evidence" value="ECO:0007669"/>
    <property type="project" value="TreeGrafter"/>
</dbReference>
<organism evidence="1 2">
    <name type="scientific">Denitromonas iodatirespirans</name>
    <dbReference type="NCBI Taxonomy" id="2795389"/>
    <lineage>
        <taxon>Bacteria</taxon>
        <taxon>Pseudomonadati</taxon>
        <taxon>Pseudomonadota</taxon>
        <taxon>Betaproteobacteria</taxon>
        <taxon>Rhodocyclales</taxon>
        <taxon>Zoogloeaceae</taxon>
        <taxon>Denitromonas</taxon>
    </lineage>
</organism>
<dbReference type="Pfam" id="PF13531">
    <property type="entry name" value="SBP_bac_11"/>
    <property type="match status" value="1"/>
</dbReference>
<dbReference type="GO" id="GO:0015689">
    <property type="term" value="P:molybdate ion transport"/>
    <property type="evidence" value="ECO:0007669"/>
    <property type="project" value="TreeGrafter"/>
</dbReference>
<name>A0A944DQW9_DENI1</name>
<evidence type="ECO:0000313" key="2">
    <source>
        <dbReference type="Proteomes" id="UP000694660"/>
    </source>
</evidence>
<dbReference type="Gene3D" id="3.40.190.10">
    <property type="entry name" value="Periplasmic binding protein-like II"/>
    <property type="match status" value="2"/>
</dbReference>
<dbReference type="PANTHER" id="PTHR30632">
    <property type="entry name" value="MOLYBDATE-BINDING PERIPLASMIC PROTEIN"/>
    <property type="match status" value="1"/>
</dbReference>
<proteinExistence type="predicted"/>
<gene>
    <name evidence="1" type="ORF">I8J34_17385</name>
</gene>
<evidence type="ECO:0000313" key="1">
    <source>
        <dbReference type="EMBL" id="MBT0962959.1"/>
    </source>
</evidence>
<accession>A0A944DQW9</accession>